<dbReference type="OrthoDB" id="4210191at2759"/>
<accession>A0A8A1M0A2</accession>
<protein>
    <submittedName>
        <fullName evidence="2">Uncharacterized protein</fullName>
    </submittedName>
</protein>
<feature type="transmembrane region" description="Helical" evidence="1">
    <location>
        <begin position="32"/>
        <end position="51"/>
    </location>
</feature>
<organism evidence="2 3">
    <name type="scientific">Ajellomyces capsulatus</name>
    <name type="common">Darling's disease fungus</name>
    <name type="synonym">Histoplasma capsulatum</name>
    <dbReference type="NCBI Taxonomy" id="5037"/>
    <lineage>
        <taxon>Eukaryota</taxon>
        <taxon>Fungi</taxon>
        <taxon>Dikarya</taxon>
        <taxon>Ascomycota</taxon>
        <taxon>Pezizomycotina</taxon>
        <taxon>Eurotiomycetes</taxon>
        <taxon>Eurotiomycetidae</taxon>
        <taxon>Onygenales</taxon>
        <taxon>Ajellomycetaceae</taxon>
        <taxon>Histoplasma</taxon>
    </lineage>
</organism>
<evidence type="ECO:0000313" key="2">
    <source>
        <dbReference type="EMBL" id="QSS58094.1"/>
    </source>
</evidence>
<keyword evidence="1" id="KW-0472">Membrane</keyword>
<feature type="transmembrane region" description="Helical" evidence="1">
    <location>
        <begin position="127"/>
        <end position="151"/>
    </location>
</feature>
<keyword evidence="1" id="KW-1133">Transmembrane helix</keyword>
<gene>
    <name evidence="2" type="ORF">I7I51_07516</name>
</gene>
<reference evidence="2" key="1">
    <citation type="submission" date="2021-01" db="EMBL/GenBank/DDBJ databases">
        <title>Chromosome-level genome assembly of a human fungal pathogen reveals clustering of transcriptionally co-regulated genes.</title>
        <authorList>
            <person name="Voorhies M."/>
            <person name="Cohen S."/>
            <person name="Shea T.P."/>
            <person name="Petrus S."/>
            <person name="Munoz J.F."/>
            <person name="Poplawski S."/>
            <person name="Goldman W.E."/>
            <person name="Michael T."/>
            <person name="Cuomo C.A."/>
            <person name="Sil A."/>
            <person name="Beyhan S."/>
        </authorList>
    </citation>
    <scope>NUCLEOTIDE SEQUENCE</scope>
    <source>
        <strain evidence="2">WU24</strain>
    </source>
</reference>
<dbReference type="EMBL" id="CP069109">
    <property type="protein sequence ID" value="QSS58094.1"/>
    <property type="molecule type" value="Genomic_DNA"/>
</dbReference>
<feature type="transmembrane region" description="Helical" evidence="1">
    <location>
        <begin position="63"/>
        <end position="84"/>
    </location>
</feature>
<keyword evidence="1" id="KW-0812">Transmembrane</keyword>
<sequence length="187" mass="21158">MEDPSRPILTFEIGVLLVLPTIHEYLTLRNHLSQLLNSFAIALPVCKLLTLFSDGISPRSRHLIYSVVLALTVVENIFLFIQYLRLWIICAANENSPRVHSLERHFFYLKMFVCLSTTVISRHRRALWAATTAAGLLSLISMIITVLGYMIQPLWTQFATVMLFDHMPTAAIVADVKLAKTEFSATP</sequence>
<dbReference type="Proteomes" id="UP000663671">
    <property type="component" value="Chromosome 2"/>
</dbReference>
<proteinExistence type="predicted"/>
<dbReference type="VEuPathDB" id="FungiDB:I7I51_07516"/>
<evidence type="ECO:0000313" key="3">
    <source>
        <dbReference type="Proteomes" id="UP000663671"/>
    </source>
</evidence>
<name>A0A8A1M0A2_AJECA</name>
<dbReference type="AlphaFoldDB" id="A0A8A1M0A2"/>
<evidence type="ECO:0000256" key="1">
    <source>
        <dbReference type="SAM" id="Phobius"/>
    </source>
</evidence>